<dbReference type="Pfam" id="PF00990">
    <property type="entry name" value="GGDEF"/>
    <property type="match status" value="1"/>
</dbReference>
<evidence type="ECO:0000313" key="5">
    <source>
        <dbReference type="EMBL" id="MBD1399148.1"/>
    </source>
</evidence>
<gene>
    <name evidence="5" type="ORF">ICT70_00515</name>
</gene>
<dbReference type="Pfam" id="PF08668">
    <property type="entry name" value="HDOD"/>
    <property type="match status" value="1"/>
</dbReference>
<protein>
    <recommendedName>
        <fullName evidence="1">diguanylate cyclase</fullName>
        <ecNumber evidence="1">2.7.7.65</ecNumber>
    </recommendedName>
</protein>
<dbReference type="NCBIfam" id="TIGR00254">
    <property type="entry name" value="GGDEF"/>
    <property type="match status" value="1"/>
</dbReference>
<dbReference type="InterPro" id="IPR029787">
    <property type="entry name" value="Nucleotide_cyclase"/>
</dbReference>
<comment type="caution">
    <text evidence="5">The sequence shown here is derived from an EMBL/GenBank/DDBJ whole genome shotgun (WGS) entry which is preliminary data.</text>
</comment>
<name>A0A8J6UG52_9BACT</name>
<dbReference type="EC" id="2.7.7.65" evidence="1"/>
<organism evidence="5 6">
    <name type="scientific">Pelovirga terrestris</name>
    <dbReference type="NCBI Taxonomy" id="2771352"/>
    <lineage>
        <taxon>Bacteria</taxon>
        <taxon>Pseudomonadati</taxon>
        <taxon>Thermodesulfobacteriota</taxon>
        <taxon>Desulfuromonadia</taxon>
        <taxon>Geobacterales</taxon>
        <taxon>Geobacteraceae</taxon>
        <taxon>Pelovirga</taxon>
    </lineage>
</organism>
<dbReference type="PANTHER" id="PTHR45138:SF9">
    <property type="entry name" value="DIGUANYLATE CYCLASE DGCM-RELATED"/>
    <property type="match status" value="1"/>
</dbReference>
<dbReference type="PROSITE" id="PS51833">
    <property type="entry name" value="HDOD"/>
    <property type="match status" value="1"/>
</dbReference>
<dbReference type="SUPFAM" id="SSF109604">
    <property type="entry name" value="HD-domain/PDEase-like"/>
    <property type="match status" value="1"/>
</dbReference>
<sequence>MQKTSQHANIIKLIENNLQLPTPPAIAVNILNAVRKDEAPLTALGDVIAKDPALTAKMLKIANSGMFYSKGNISNIQRAMVALGTDVIKNIALSFVISSDYRDSGKSGFNMDRFWQLSVAAAVAAELLSRELNQQNDNIFITALLKDIGILVIAQAKGDIYNRLIAEVSDNNHLVKAENNMYGYNHAQVGYALLKHWNLPDDICEPILHHVHPDRAPEENRQTAGILYFAGELASLCRDYGATTTAPVLQEQLEKDYGLTDQQTYRLLDETATESNAIIKLFDIKSEQMVPYSVLLQQANAELTRINLSKEQMVLELNVARTKSERMTRRLQESNERLRELVYRDGLTGLYNHRYFHETLDKELSRARRYHSSLSLIIFDIDHFKKTNDRYGHPVGDVILMNIAKAVCLAVRPCDIVARYGGDEFAIILPETGAEGARVFASRLRCCVEGIVTNHLDQVIYVTMSAGLTTTTPETNEVSKDELILATDQALMLSKSSGRNQISTLDIRHIDS</sequence>
<keyword evidence="6" id="KW-1185">Reference proteome</keyword>
<dbReference type="SUPFAM" id="SSF55073">
    <property type="entry name" value="Nucleotide cyclase"/>
    <property type="match status" value="1"/>
</dbReference>
<dbReference type="InterPro" id="IPR013976">
    <property type="entry name" value="HDOD"/>
</dbReference>
<feature type="domain" description="HDOD" evidence="4">
    <location>
        <begin position="20"/>
        <end position="213"/>
    </location>
</feature>
<dbReference type="Gene3D" id="3.30.70.270">
    <property type="match status" value="1"/>
</dbReference>
<proteinExistence type="predicted"/>
<dbReference type="Gene3D" id="1.10.3210.10">
    <property type="entry name" value="Hypothetical protein af1432"/>
    <property type="match status" value="1"/>
</dbReference>
<reference evidence="5" key="1">
    <citation type="submission" date="2020-09" db="EMBL/GenBank/DDBJ databases">
        <title>Pelobacter alkaliphilus sp. nov., a novel anaerobic arsenate-reducing bacterium from terrestrial mud volcano.</title>
        <authorList>
            <person name="Khomyakova M.A."/>
            <person name="Merkel A.Y."/>
            <person name="Slobodkin A.I."/>
        </authorList>
    </citation>
    <scope>NUCLEOTIDE SEQUENCE</scope>
    <source>
        <strain evidence="5">M08fum</strain>
    </source>
</reference>
<evidence type="ECO:0000256" key="1">
    <source>
        <dbReference type="ARBA" id="ARBA00012528"/>
    </source>
</evidence>
<dbReference type="PROSITE" id="PS50887">
    <property type="entry name" value="GGDEF"/>
    <property type="match status" value="1"/>
</dbReference>
<evidence type="ECO:0000259" key="3">
    <source>
        <dbReference type="PROSITE" id="PS50887"/>
    </source>
</evidence>
<evidence type="ECO:0000313" key="6">
    <source>
        <dbReference type="Proteomes" id="UP000632828"/>
    </source>
</evidence>
<dbReference type="CDD" id="cd01949">
    <property type="entry name" value="GGDEF"/>
    <property type="match status" value="1"/>
</dbReference>
<evidence type="ECO:0000256" key="2">
    <source>
        <dbReference type="ARBA" id="ARBA00034247"/>
    </source>
</evidence>
<dbReference type="RefSeq" id="WP_191153423.1">
    <property type="nucleotide sequence ID" value="NZ_JACWUN010000001.1"/>
</dbReference>
<dbReference type="InterPro" id="IPR050469">
    <property type="entry name" value="Diguanylate_Cyclase"/>
</dbReference>
<dbReference type="InterPro" id="IPR000160">
    <property type="entry name" value="GGDEF_dom"/>
</dbReference>
<dbReference type="Proteomes" id="UP000632828">
    <property type="component" value="Unassembled WGS sequence"/>
</dbReference>
<dbReference type="FunFam" id="3.30.70.270:FF:000001">
    <property type="entry name" value="Diguanylate cyclase domain protein"/>
    <property type="match status" value="1"/>
</dbReference>
<dbReference type="GO" id="GO:0052621">
    <property type="term" value="F:diguanylate cyclase activity"/>
    <property type="evidence" value="ECO:0007669"/>
    <property type="project" value="UniProtKB-EC"/>
</dbReference>
<accession>A0A8J6UG52</accession>
<feature type="domain" description="GGDEF" evidence="3">
    <location>
        <begin position="372"/>
        <end position="507"/>
    </location>
</feature>
<dbReference type="PANTHER" id="PTHR45138">
    <property type="entry name" value="REGULATORY COMPONENTS OF SENSORY TRANSDUCTION SYSTEM"/>
    <property type="match status" value="1"/>
</dbReference>
<dbReference type="EMBL" id="JACWUN010000001">
    <property type="protein sequence ID" value="MBD1399148.1"/>
    <property type="molecule type" value="Genomic_DNA"/>
</dbReference>
<dbReference type="InterPro" id="IPR043128">
    <property type="entry name" value="Rev_trsase/Diguanyl_cyclase"/>
</dbReference>
<dbReference type="AlphaFoldDB" id="A0A8J6UG52"/>
<dbReference type="SMART" id="SM00267">
    <property type="entry name" value="GGDEF"/>
    <property type="match status" value="1"/>
</dbReference>
<comment type="catalytic activity">
    <reaction evidence="2">
        <text>2 GTP = 3',3'-c-di-GMP + 2 diphosphate</text>
        <dbReference type="Rhea" id="RHEA:24898"/>
        <dbReference type="ChEBI" id="CHEBI:33019"/>
        <dbReference type="ChEBI" id="CHEBI:37565"/>
        <dbReference type="ChEBI" id="CHEBI:58805"/>
        <dbReference type="EC" id="2.7.7.65"/>
    </reaction>
</comment>
<evidence type="ECO:0000259" key="4">
    <source>
        <dbReference type="PROSITE" id="PS51833"/>
    </source>
</evidence>